<keyword evidence="3" id="KW-1185">Reference proteome</keyword>
<proteinExistence type="predicted"/>
<evidence type="ECO:0000313" key="3">
    <source>
        <dbReference type="Proteomes" id="UP001066276"/>
    </source>
</evidence>
<dbReference type="EMBL" id="JANPWB010000004">
    <property type="protein sequence ID" value="KAJ1194606.1"/>
    <property type="molecule type" value="Genomic_DNA"/>
</dbReference>
<gene>
    <name evidence="2" type="ORF">NDU88_003894</name>
</gene>
<dbReference type="AlphaFoldDB" id="A0AAV7V200"/>
<protein>
    <submittedName>
        <fullName evidence="2">Uncharacterized protein</fullName>
    </submittedName>
</protein>
<evidence type="ECO:0000313" key="2">
    <source>
        <dbReference type="EMBL" id="KAJ1194606.1"/>
    </source>
</evidence>
<name>A0AAV7V200_PLEWA</name>
<accession>A0AAV7V200</accession>
<organism evidence="2 3">
    <name type="scientific">Pleurodeles waltl</name>
    <name type="common">Iberian ribbed newt</name>
    <dbReference type="NCBI Taxonomy" id="8319"/>
    <lineage>
        <taxon>Eukaryota</taxon>
        <taxon>Metazoa</taxon>
        <taxon>Chordata</taxon>
        <taxon>Craniata</taxon>
        <taxon>Vertebrata</taxon>
        <taxon>Euteleostomi</taxon>
        <taxon>Amphibia</taxon>
        <taxon>Batrachia</taxon>
        <taxon>Caudata</taxon>
        <taxon>Salamandroidea</taxon>
        <taxon>Salamandridae</taxon>
        <taxon>Pleurodelinae</taxon>
        <taxon>Pleurodeles</taxon>
    </lineage>
</organism>
<comment type="caution">
    <text evidence="2">The sequence shown here is derived from an EMBL/GenBank/DDBJ whole genome shotgun (WGS) entry which is preliminary data.</text>
</comment>
<dbReference type="Proteomes" id="UP001066276">
    <property type="component" value="Chromosome 2_2"/>
</dbReference>
<feature type="region of interest" description="Disordered" evidence="1">
    <location>
        <begin position="79"/>
        <end position="115"/>
    </location>
</feature>
<sequence>MNAIHSVAYRCSKHPTLDSGKNTAAVSPPGHRCTLVASETAVTPVREFKQFSGEILFNNAGRWSATSLRMPLHGNCDDTYPKPWTSQKHNDPNDSAGLAMPQPLTPHDLAESGVS</sequence>
<evidence type="ECO:0000256" key="1">
    <source>
        <dbReference type="SAM" id="MobiDB-lite"/>
    </source>
</evidence>
<reference evidence="2" key="1">
    <citation type="journal article" date="2022" name="bioRxiv">
        <title>Sequencing and chromosome-scale assembly of the giantPleurodeles waltlgenome.</title>
        <authorList>
            <person name="Brown T."/>
            <person name="Elewa A."/>
            <person name="Iarovenko S."/>
            <person name="Subramanian E."/>
            <person name="Araus A.J."/>
            <person name="Petzold A."/>
            <person name="Susuki M."/>
            <person name="Suzuki K.-i.T."/>
            <person name="Hayashi T."/>
            <person name="Toyoda A."/>
            <person name="Oliveira C."/>
            <person name="Osipova E."/>
            <person name="Leigh N.D."/>
            <person name="Simon A."/>
            <person name="Yun M.H."/>
        </authorList>
    </citation>
    <scope>NUCLEOTIDE SEQUENCE</scope>
    <source>
        <strain evidence="2">20211129_DDA</strain>
        <tissue evidence="2">Liver</tissue>
    </source>
</reference>